<dbReference type="Pfam" id="PF16363">
    <property type="entry name" value="GDP_Man_Dehyd"/>
    <property type="match status" value="1"/>
</dbReference>
<evidence type="ECO:0000259" key="8">
    <source>
        <dbReference type="Pfam" id="PF16363"/>
    </source>
</evidence>
<dbReference type="Gene3D" id="3.90.25.10">
    <property type="entry name" value="UDP-galactose 4-epimerase, domain 1"/>
    <property type="match status" value="1"/>
</dbReference>
<accession>A0A759LTD5</accession>
<dbReference type="InterPro" id="IPR006368">
    <property type="entry name" value="GDP_Man_deHydtase"/>
</dbReference>
<comment type="function">
    <text evidence="7">Catalyzes the conversion of GDP-D-mannose to GDP-4-dehydro-6-deoxy-D-mannose.</text>
</comment>
<comment type="similarity">
    <text evidence="4">Belongs to the NAD(P)-dependent epimerase/dehydratase family. GDP-mannose 4,6-dehydratase subfamily.</text>
</comment>
<keyword evidence="6 9" id="KW-0456">Lyase</keyword>
<organism evidence="9">
    <name type="scientific">Salmonella enterica</name>
    <name type="common">Salmonella choleraesuis</name>
    <dbReference type="NCBI Taxonomy" id="28901"/>
    <lineage>
        <taxon>Bacteria</taxon>
        <taxon>Pseudomonadati</taxon>
        <taxon>Pseudomonadota</taxon>
        <taxon>Gammaproteobacteria</taxon>
        <taxon>Enterobacterales</taxon>
        <taxon>Enterobacteriaceae</taxon>
        <taxon>Salmonella</taxon>
    </lineage>
</organism>
<dbReference type="SUPFAM" id="SSF51735">
    <property type="entry name" value="NAD(P)-binding Rossmann-fold domains"/>
    <property type="match status" value="1"/>
</dbReference>
<dbReference type="InterPro" id="IPR036291">
    <property type="entry name" value="NAD(P)-bd_dom_sf"/>
</dbReference>
<dbReference type="InterPro" id="IPR016040">
    <property type="entry name" value="NAD(P)-bd_dom"/>
</dbReference>
<evidence type="ECO:0000256" key="2">
    <source>
        <dbReference type="ARBA" id="ARBA00001937"/>
    </source>
</evidence>
<gene>
    <name evidence="9" type="primary">gmd</name>
    <name evidence="9" type="ORF">G8V94_004380</name>
</gene>
<evidence type="ECO:0000256" key="5">
    <source>
        <dbReference type="ARBA" id="ARBA00011989"/>
    </source>
</evidence>
<evidence type="ECO:0000256" key="1">
    <source>
        <dbReference type="ARBA" id="ARBA00000188"/>
    </source>
</evidence>
<dbReference type="EMBL" id="DAAXOX010000036">
    <property type="protein sequence ID" value="HAG1952731.1"/>
    <property type="molecule type" value="Genomic_DNA"/>
</dbReference>
<dbReference type="AlphaFoldDB" id="A0A759LTD5"/>
<sequence length="284" mass="32001">MSHVAVSFESPEYTADVDAMGTLRLLEAIRFLGLEKKTRFYQASTSELYGLVQEIPQKETTPFYPRSPYAVAKLYAYWITVNYRESYGIYACNGILFNHESPRRGETFVTRKITRAIANIAQGLESCLYLGNMDSLRDWGHAKDYVRMQWMMLQQEQPEDFVIATGVQYSVRQFVELAAAQLGIKLRFEGEGIHEKGIVVSVTGHDAPGVKPGDVIVAVDPRYFRPAEVETLLGDPSKAHEKLGWKPEITLSEMVSEMVANDLEAAKKHSLLKSHGFDVNLSLE</sequence>
<evidence type="ECO:0000256" key="3">
    <source>
        <dbReference type="ARBA" id="ARBA00004912"/>
    </source>
</evidence>
<comment type="catalytic activity">
    <reaction evidence="1">
        <text>GDP-alpha-D-mannose = GDP-4-dehydro-alpha-D-rhamnose + H2O</text>
        <dbReference type="Rhea" id="RHEA:23820"/>
        <dbReference type="ChEBI" id="CHEBI:15377"/>
        <dbReference type="ChEBI" id="CHEBI:57527"/>
        <dbReference type="ChEBI" id="CHEBI:57964"/>
        <dbReference type="EC" id="4.2.1.47"/>
    </reaction>
</comment>
<comment type="cofactor">
    <cofactor evidence="2">
        <name>NADP(+)</name>
        <dbReference type="ChEBI" id="CHEBI:58349"/>
    </cofactor>
</comment>
<dbReference type="EC" id="4.2.1.47" evidence="5"/>
<evidence type="ECO:0000256" key="6">
    <source>
        <dbReference type="ARBA" id="ARBA00023239"/>
    </source>
</evidence>
<dbReference type="NCBIfam" id="TIGR01472">
    <property type="entry name" value="gmd"/>
    <property type="match status" value="1"/>
</dbReference>
<reference evidence="9" key="2">
    <citation type="submission" date="2020-02" db="EMBL/GenBank/DDBJ databases">
        <authorList>
            <consortium name="NCBI Pathogen Detection Project"/>
        </authorList>
    </citation>
    <scope>NUCLEOTIDE SEQUENCE</scope>
    <source>
        <strain evidence="9">MA.99-08062</strain>
    </source>
</reference>
<reference evidence="9" key="1">
    <citation type="journal article" date="2018" name="Genome Biol.">
        <title>SKESA: strategic k-mer extension for scrupulous assemblies.</title>
        <authorList>
            <person name="Souvorov A."/>
            <person name="Agarwala R."/>
            <person name="Lipman D.J."/>
        </authorList>
    </citation>
    <scope>NUCLEOTIDE SEQUENCE</scope>
    <source>
        <strain evidence="9">MA.99-08062</strain>
    </source>
</reference>
<protein>
    <recommendedName>
        <fullName evidence="5">GDP-mannose 4,6-dehydratase</fullName>
        <ecNumber evidence="5">4.2.1.47</ecNumber>
    </recommendedName>
</protein>
<feature type="domain" description="NAD(P)-binding" evidence="8">
    <location>
        <begin position="1"/>
        <end position="258"/>
    </location>
</feature>
<evidence type="ECO:0000313" key="9">
    <source>
        <dbReference type="EMBL" id="HAG1952731.1"/>
    </source>
</evidence>
<proteinExistence type="inferred from homology"/>
<dbReference type="FunFam" id="3.40.50.720:FF:000924">
    <property type="entry name" value="GDP-mannose 4,6 dehydratase"/>
    <property type="match status" value="1"/>
</dbReference>
<dbReference type="PANTHER" id="PTHR43715:SF1">
    <property type="entry name" value="GDP-MANNOSE 4,6 DEHYDRATASE"/>
    <property type="match status" value="1"/>
</dbReference>
<comment type="pathway">
    <text evidence="3">Nucleotide-sugar biosynthesis; GDP-L-fucose biosynthesis via de novo pathway; GDP-L-fucose from GDP-alpha-D-mannose: step 1/2.</text>
</comment>
<dbReference type="Gene3D" id="3.40.50.720">
    <property type="entry name" value="NAD(P)-binding Rossmann-like Domain"/>
    <property type="match status" value="1"/>
</dbReference>
<dbReference type="CDD" id="cd05260">
    <property type="entry name" value="GDP_MD_SDR_e"/>
    <property type="match status" value="1"/>
</dbReference>
<dbReference type="PANTHER" id="PTHR43715">
    <property type="entry name" value="GDP-MANNOSE 4,6-DEHYDRATASE"/>
    <property type="match status" value="1"/>
</dbReference>
<feature type="non-terminal residue" evidence="9">
    <location>
        <position position="1"/>
    </location>
</feature>
<name>A0A759LTD5_SALER</name>
<dbReference type="GO" id="GO:0008446">
    <property type="term" value="F:GDP-mannose 4,6-dehydratase activity"/>
    <property type="evidence" value="ECO:0007669"/>
    <property type="project" value="UniProtKB-EC"/>
</dbReference>
<evidence type="ECO:0000256" key="4">
    <source>
        <dbReference type="ARBA" id="ARBA00009263"/>
    </source>
</evidence>
<comment type="caution">
    <text evidence="9">The sequence shown here is derived from an EMBL/GenBank/DDBJ whole genome shotgun (WGS) entry which is preliminary data.</text>
</comment>
<dbReference type="GO" id="GO:0042351">
    <property type="term" value="P:'de novo' GDP-L-fucose biosynthetic process"/>
    <property type="evidence" value="ECO:0007669"/>
    <property type="project" value="TreeGrafter"/>
</dbReference>
<evidence type="ECO:0000256" key="7">
    <source>
        <dbReference type="ARBA" id="ARBA00059383"/>
    </source>
</evidence>